<dbReference type="PANTHER" id="PTHR45138:SF9">
    <property type="entry name" value="DIGUANYLATE CYCLASE DGCM-RELATED"/>
    <property type="match status" value="1"/>
</dbReference>
<evidence type="ECO:0000256" key="1">
    <source>
        <dbReference type="SAM" id="Phobius"/>
    </source>
</evidence>
<keyword evidence="1" id="KW-1133">Transmembrane helix</keyword>
<sequence>MVKFFYASLVTTLFNIGFVAVLQLLIHFTDKNNIGHNKYLWHYEIVYATYSTILSALLLWLGANGLSTFTADLLISLQFLTLTGLTSVLITLRTILIATGANFLLFIIASGGLNLPLSIFIAFTFLLLILERHFLYPIDGHRPSRVFVNILISSGLWLYMYVANRADFQNAIIFSLTCIMANILTYFYTNLLRQDHKKKVKIEIEATFDDLTGARNWRTFEMDLQHQYQLHNNNQQLSLVSFDIDHFKAINDSYGHETGNVALSTLSHAIQHVLNKNGLGNNLYRTGGEEFCILIPESSSEHANDIAEQCLNKVHALQIPNQIGEKFGLTISLGVSQLYQEDTGGETLFERVDKNLYHSKQNGRNQITAE</sequence>
<name>A0A1H9TET1_9LACO</name>
<dbReference type="PROSITE" id="PS50887">
    <property type="entry name" value="GGDEF"/>
    <property type="match status" value="1"/>
</dbReference>
<dbReference type="SMART" id="SM00267">
    <property type="entry name" value="GGDEF"/>
    <property type="match status" value="1"/>
</dbReference>
<dbReference type="Gene3D" id="3.30.70.270">
    <property type="match status" value="1"/>
</dbReference>
<dbReference type="PANTHER" id="PTHR45138">
    <property type="entry name" value="REGULATORY COMPONENTS OF SENSORY TRANSDUCTION SYSTEM"/>
    <property type="match status" value="1"/>
</dbReference>
<proteinExistence type="predicted"/>
<feature type="transmembrane region" description="Helical" evidence="1">
    <location>
        <begin position="7"/>
        <end position="28"/>
    </location>
</feature>
<dbReference type="InterPro" id="IPR043128">
    <property type="entry name" value="Rev_trsase/Diguanyl_cyclase"/>
</dbReference>
<dbReference type="InterPro" id="IPR000160">
    <property type="entry name" value="GGDEF_dom"/>
</dbReference>
<evidence type="ECO:0000313" key="3">
    <source>
        <dbReference type="EMBL" id="SER95840.1"/>
    </source>
</evidence>
<dbReference type="SUPFAM" id="SSF55073">
    <property type="entry name" value="Nucleotide cyclase"/>
    <property type="match status" value="1"/>
</dbReference>
<dbReference type="GeneID" id="76044537"/>
<feature type="transmembrane region" description="Helical" evidence="1">
    <location>
        <begin position="73"/>
        <end position="97"/>
    </location>
</feature>
<evidence type="ECO:0000313" key="4">
    <source>
        <dbReference type="Proteomes" id="UP000182818"/>
    </source>
</evidence>
<keyword evidence="4" id="KW-1185">Reference proteome</keyword>
<gene>
    <name evidence="3" type="ORF">SAMN04487973_13412</name>
</gene>
<feature type="transmembrane region" description="Helical" evidence="1">
    <location>
        <begin position="40"/>
        <end position="61"/>
    </location>
</feature>
<dbReference type="RefSeq" id="WP_057808035.1">
    <property type="nucleotide sequence ID" value="NZ_BJYP01000056.1"/>
</dbReference>
<feature type="transmembrane region" description="Helical" evidence="1">
    <location>
        <begin position="103"/>
        <end position="130"/>
    </location>
</feature>
<protein>
    <submittedName>
        <fullName evidence="3">Diguanylate cyclase (GGDEF) domain-containing protein</fullName>
    </submittedName>
</protein>
<evidence type="ECO:0000259" key="2">
    <source>
        <dbReference type="PROSITE" id="PS50887"/>
    </source>
</evidence>
<keyword evidence="1" id="KW-0472">Membrane</keyword>
<accession>A0A1H9TET1</accession>
<dbReference type="EMBL" id="FOGK01000034">
    <property type="protein sequence ID" value="SER95840.1"/>
    <property type="molecule type" value="Genomic_DNA"/>
</dbReference>
<feature type="domain" description="GGDEF" evidence="2">
    <location>
        <begin position="235"/>
        <end position="370"/>
    </location>
</feature>
<organism evidence="3 4">
    <name type="scientific">Pediococcus ethanolidurans</name>
    <dbReference type="NCBI Taxonomy" id="319653"/>
    <lineage>
        <taxon>Bacteria</taxon>
        <taxon>Bacillati</taxon>
        <taxon>Bacillota</taxon>
        <taxon>Bacilli</taxon>
        <taxon>Lactobacillales</taxon>
        <taxon>Lactobacillaceae</taxon>
        <taxon>Pediococcus</taxon>
    </lineage>
</organism>
<reference evidence="3 4" key="1">
    <citation type="submission" date="2016-10" db="EMBL/GenBank/DDBJ databases">
        <authorList>
            <person name="Varghese N."/>
            <person name="Submissions S."/>
        </authorList>
    </citation>
    <scope>NUCLEOTIDE SEQUENCE [LARGE SCALE GENOMIC DNA]</scope>
    <source>
        <strain evidence="3 4">CGMCC 1.3889</strain>
    </source>
</reference>
<feature type="transmembrane region" description="Helical" evidence="1">
    <location>
        <begin position="168"/>
        <end position="189"/>
    </location>
</feature>
<keyword evidence="1" id="KW-0812">Transmembrane</keyword>
<dbReference type="InterPro" id="IPR050469">
    <property type="entry name" value="Diguanylate_Cyclase"/>
</dbReference>
<dbReference type="Proteomes" id="UP000182818">
    <property type="component" value="Unassembled WGS sequence"/>
</dbReference>
<dbReference type="NCBIfam" id="TIGR00254">
    <property type="entry name" value="GGDEF"/>
    <property type="match status" value="1"/>
</dbReference>
<dbReference type="CDD" id="cd01949">
    <property type="entry name" value="GGDEF"/>
    <property type="match status" value="1"/>
</dbReference>
<dbReference type="Pfam" id="PF00990">
    <property type="entry name" value="GGDEF"/>
    <property type="match status" value="1"/>
</dbReference>
<dbReference type="InterPro" id="IPR029787">
    <property type="entry name" value="Nucleotide_cyclase"/>
</dbReference>
<comment type="caution">
    <text evidence="3">The sequence shown here is derived from an EMBL/GenBank/DDBJ whole genome shotgun (WGS) entry which is preliminary data.</text>
</comment>
<feature type="transmembrane region" description="Helical" evidence="1">
    <location>
        <begin position="146"/>
        <end position="162"/>
    </location>
</feature>